<gene>
    <name evidence="9" type="ORF">E4680_11750</name>
</gene>
<keyword evidence="4 6" id="KW-0215">Deoxyribonucleotide synthesis</keyword>
<dbReference type="GO" id="GO:0004748">
    <property type="term" value="F:ribonucleoside-diphosphate reductase activity, thioredoxin disulfide as acceptor"/>
    <property type="evidence" value="ECO:0007669"/>
    <property type="project" value="UniProtKB-EC"/>
</dbReference>
<dbReference type="InterPro" id="IPR008926">
    <property type="entry name" value="RNR_R1-su_N"/>
</dbReference>
<dbReference type="InterPro" id="IPR039718">
    <property type="entry name" value="Rrm1"/>
</dbReference>
<evidence type="ECO:0000259" key="7">
    <source>
        <dbReference type="Pfam" id="PF00317"/>
    </source>
</evidence>
<reference evidence="9 10" key="1">
    <citation type="journal article" date="2019" name="ISME J.">
        <title>Candidatus Macondimonas diazotrophica, a novel gammaproteobacterial genus dominating crude-oil-contaminated coastal sediments.</title>
        <authorList>
            <person name="Karthikeyan S."/>
            <person name="Konstantinidis K."/>
        </authorList>
    </citation>
    <scope>NUCLEOTIDE SEQUENCE [LARGE SCALE GENOMIC DNA]</scope>
    <source>
        <strain evidence="9 10">KTK01</strain>
    </source>
</reference>
<comment type="catalytic activity">
    <reaction evidence="5 6">
        <text>a 2'-deoxyribonucleoside 5'-diphosphate + [thioredoxin]-disulfide + H2O = a ribonucleoside 5'-diphosphate + [thioredoxin]-dithiol</text>
        <dbReference type="Rhea" id="RHEA:23252"/>
        <dbReference type="Rhea" id="RHEA-COMP:10698"/>
        <dbReference type="Rhea" id="RHEA-COMP:10700"/>
        <dbReference type="ChEBI" id="CHEBI:15377"/>
        <dbReference type="ChEBI" id="CHEBI:29950"/>
        <dbReference type="ChEBI" id="CHEBI:50058"/>
        <dbReference type="ChEBI" id="CHEBI:57930"/>
        <dbReference type="ChEBI" id="CHEBI:73316"/>
        <dbReference type="EC" id="1.17.4.1"/>
    </reaction>
</comment>
<comment type="similarity">
    <text evidence="1 6">Belongs to the ribonucleoside diphosphate reductase large chain family.</text>
</comment>
<accession>A0A4Z0F5Z4</accession>
<dbReference type="Pfam" id="PF00317">
    <property type="entry name" value="Ribonuc_red_lgN"/>
    <property type="match status" value="1"/>
</dbReference>
<dbReference type="Gene3D" id="3.20.70.20">
    <property type="match status" value="1"/>
</dbReference>
<dbReference type="EMBL" id="SRIO01000018">
    <property type="protein sequence ID" value="TFZ81650.1"/>
    <property type="molecule type" value="Genomic_DNA"/>
</dbReference>
<name>A0A4Z0F5Z4_9GAMM</name>
<feature type="domain" description="Ribonucleotide reductase large subunit C-terminal" evidence="8">
    <location>
        <begin position="403"/>
        <end position="552"/>
    </location>
</feature>
<dbReference type="GO" id="GO:0005971">
    <property type="term" value="C:ribonucleoside-diphosphate reductase complex"/>
    <property type="evidence" value="ECO:0007669"/>
    <property type="project" value="TreeGrafter"/>
</dbReference>
<evidence type="ECO:0000313" key="9">
    <source>
        <dbReference type="EMBL" id="TFZ81650.1"/>
    </source>
</evidence>
<proteinExistence type="inferred from homology"/>
<comment type="caution">
    <text evidence="9">The sequence shown here is derived from an EMBL/GenBank/DDBJ whole genome shotgun (WGS) entry which is preliminary data.</text>
</comment>
<comment type="function">
    <text evidence="6">Provides the precursors necessary for DNA synthesis. Catalyzes the biosynthesis of deoxyribonucleotides from the corresponding ribonucleotides.</text>
</comment>
<dbReference type="SUPFAM" id="SSF48168">
    <property type="entry name" value="R1 subunit of ribonucleotide reductase, N-terminal domain"/>
    <property type="match status" value="1"/>
</dbReference>
<dbReference type="RefSeq" id="WP_135282615.1">
    <property type="nucleotide sequence ID" value="NZ_SRIO01000018.1"/>
</dbReference>
<evidence type="ECO:0000256" key="1">
    <source>
        <dbReference type="ARBA" id="ARBA00010406"/>
    </source>
</evidence>
<evidence type="ECO:0000259" key="8">
    <source>
        <dbReference type="Pfam" id="PF02867"/>
    </source>
</evidence>
<dbReference type="GO" id="GO:0009263">
    <property type="term" value="P:deoxyribonucleotide biosynthetic process"/>
    <property type="evidence" value="ECO:0007669"/>
    <property type="project" value="UniProtKB-KW"/>
</dbReference>
<organism evidence="9 10">
    <name type="scientific">Candidatus Macondimonas diazotrophica</name>
    <dbReference type="NCBI Taxonomy" id="2305248"/>
    <lineage>
        <taxon>Bacteria</taxon>
        <taxon>Pseudomonadati</taxon>
        <taxon>Pseudomonadota</taxon>
        <taxon>Gammaproteobacteria</taxon>
        <taxon>Chromatiales</taxon>
        <taxon>Ectothiorhodospiraceae</taxon>
        <taxon>Candidatus Macondimonas</taxon>
    </lineage>
</organism>
<feature type="domain" description="Ribonucleotide reductase large subunit C-terminal" evidence="8">
    <location>
        <begin position="84"/>
        <end position="399"/>
    </location>
</feature>
<protein>
    <recommendedName>
        <fullName evidence="2 6">Ribonucleoside-diphosphate reductase</fullName>
        <ecNumber evidence="2 6">1.17.4.1</ecNumber>
    </recommendedName>
</protein>
<keyword evidence="3 6" id="KW-0560">Oxidoreductase</keyword>
<feature type="domain" description="Ribonucleotide reductase large subunit N-terminal" evidence="7">
    <location>
        <begin position="15"/>
        <end position="80"/>
    </location>
</feature>
<dbReference type="PANTHER" id="PTHR11573">
    <property type="entry name" value="RIBONUCLEOSIDE-DIPHOSPHATE REDUCTASE LARGE CHAIN"/>
    <property type="match status" value="1"/>
</dbReference>
<dbReference type="AlphaFoldDB" id="A0A4Z0F5Z4"/>
<dbReference type="InterPro" id="IPR013509">
    <property type="entry name" value="RNR_lsu_N"/>
</dbReference>
<evidence type="ECO:0000256" key="5">
    <source>
        <dbReference type="ARBA" id="ARBA00047754"/>
    </source>
</evidence>
<sequence>MRFEVKTDRSRNDYLSEFSHVTVNERYLADGERDVQDALARASSAYADNQEHAQRLYEYASKLWFGFSSPILANGGTDRGLPISCYLNHVDDSREGIFAHYTENGWLASNGGGIGGNWSALRSSGVATSRGSASGGSIPFIKVVDSLMLATNQGRTRRGSYAAYQDISHPEIEEFLDLRKPSGGDTNRRALNLHHGVNITDAFMRCVEDDSLWDLIDPHTGKVTKTVKARSLWQKIINNRILTGEPYLHFIDASNRALPDPLRRAGLEIRQSNLCSEIVLPTDEDYTAVCCLSSVNAEKFDEWKDDPYFLEDLARMLDNVLDAFIEKAPEELWRAKRSAKFERSIGLGCMGLHARFQSLGIPFESEAASYENARIFSHIEEGMTEASKKLARLRGEAPAMLGTGLRFSHKTAIAPNATSSIICGNTSPSIEPRTANAYLHKTLSGSFMVRNPILESRLEEIGMNTQEVWLSIVANEGSVQHLDFLSDHEKAVFKCAKEIDMNWVVRLAAERQLFIDQSQSVNLFFPRGVSARVVNEVHFLAWKMGLKSLYYFRSETESRVKAVSVKTERNLIRTPPPSEECLACEG</sequence>
<evidence type="ECO:0000256" key="6">
    <source>
        <dbReference type="RuleBase" id="RU003410"/>
    </source>
</evidence>
<dbReference type="GO" id="GO:0005524">
    <property type="term" value="F:ATP binding"/>
    <property type="evidence" value="ECO:0007669"/>
    <property type="project" value="InterPro"/>
</dbReference>
<dbReference type="OrthoDB" id="9762933at2"/>
<keyword evidence="10" id="KW-1185">Reference proteome</keyword>
<dbReference type="PRINTS" id="PR01183">
    <property type="entry name" value="RIBORDTASEM1"/>
</dbReference>
<dbReference type="EC" id="1.17.4.1" evidence="2 6"/>
<evidence type="ECO:0000256" key="3">
    <source>
        <dbReference type="ARBA" id="ARBA00023002"/>
    </source>
</evidence>
<dbReference type="UniPathway" id="UPA00326"/>
<evidence type="ECO:0000313" key="10">
    <source>
        <dbReference type="Proteomes" id="UP000297890"/>
    </source>
</evidence>
<evidence type="ECO:0000256" key="4">
    <source>
        <dbReference type="ARBA" id="ARBA00023116"/>
    </source>
</evidence>
<dbReference type="InterPro" id="IPR000788">
    <property type="entry name" value="RNR_lg_C"/>
</dbReference>
<dbReference type="PANTHER" id="PTHR11573:SF6">
    <property type="entry name" value="RIBONUCLEOSIDE-DIPHOSPHATE REDUCTASE LARGE SUBUNIT"/>
    <property type="match status" value="1"/>
</dbReference>
<dbReference type="SUPFAM" id="SSF51998">
    <property type="entry name" value="PFL-like glycyl radical enzymes"/>
    <property type="match status" value="1"/>
</dbReference>
<dbReference type="Pfam" id="PF02867">
    <property type="entry name" value="Ribonuc_red_lgC"/>
    <property type="match status" value="2"/>
</dbReference>
<dbReference type="NCBIfam" id="NF006577">
    <property type="entry name" value="PRK09102.1"/>
    <property type="match status" value="1"/>
</dbReference>
<evidence type="ECO:0000256" key="2">
    <source>
        <dbReference type="ARBA" id="ARBA00012274"/>
    </source>
</evidence>
<dbReference type="Proteomes" id="UP000297890">
    <property type="component" value="Unassembled WGS sequence"/>
</dbReference>